<name>A0ABR5SWD4_9BACL</name>
<keyword evidence="1" id="KW-1133">Transmembrane helix</keyword>
<gene>
    <name evidence="2" type="ORF">AML91_09975</name>
</gene>
<organism evidence="2 3">
    <name type="scientific">Paenibacillus jilunlii</name>
    <dbReference type="NCBI Taxonomy" id="682956"/>
    <lineage>
        <taxon>Bacteria</taxon>
        <taxon>Bacillati</taxon>
        <taxon>Bacillota</taxon>
        <taxon>Bacilli</taxon>
        <taxon>Bacillales</taxon>
        <taxon>Paenibacillaceae</taxon>
        <taxon>Paenibacillus</taxon>
    </lineage>
</organism>
<sequence>MAEEKFGTVGALAFAFVSGFYPLKEVRMKKSGYGSGRKSKHSLESQPVLNTKIKSSVYIVHGKEAGGLPLLYEISGAHRKIIPLEVR</sequence>
<evidence type="ECO:0000313" key="2">
    <source>
        <dbReference type="EMBL" id="KWX76495.1"/>
    </source>
</evidence>
<evidence type="ECO:0000256" key="1">
    <source>
        <dbReference type="SAM" id="Phobius"/>
    </source>
</evidence>
<dbReference type="EMBL" id="LIPY01000106">
    <property type="protein sequence ID" value="KWX76495.1"/>
    <property type="molecule type" value="Genomic_DNA"/>
</dbReference>
<keyword evidence="3" id="KW-1185">Reference proteome</keyword>
<keyword evidence="1" id="KW-0812">Transmembrane</keyword>
<protein>
    <submittedName>
        <fullName evidence="2">Uncharacterized protein</fullName>
    </submittedName>
</protein>
<comment type="caution">
    <text evidence="2">The sequence shown here is derived from an EMBL/GenBank/DDBJ whole genome shotgun (WGS) entry which is preliminary data.</text>
</comment>
<dbReference type="Proteomes" id="UP000070252">
    <property type="component" value="Unassembled WGS sequence"/>
</dbReference>
<evidence type="ECO:0000313" key="3">
    <source>
        <dbReference type="Proteomes" id="UP000070252"/>
    </source>
</evidence>
<feature type="transmembrane region" description="Helical" evidence="1">
    <location>
        <begin position="6"/>
        <end position="23"/>
    </location>
</feature>
<reference evidence="2 3" key="1">
    <citation type="submission" date="2015-08" db="EMBL/GenBank/DDBJ databases">
        <title>Genome of Paenibacillus jilunlii.</title>
        <authorList>
            <person name="Sant'Anna F.H."/>
            <person name="Ambrosini A."/>
            <person name="Souza R."/>
            <person name="Bach E."/>
            <person name="Fernandes G."/>
            <person name="Balsanelli E."/>
            <person name="Baura V.A."/>
            <person name="Pedrosa F.O."/>
            <person name="Souza E.M."/>
            <person name="Passaglia L."/>
        </authorList>
    </citation>
    <scope>NUCLEOTIDE SEQUENCE [LARGE SCALE GENOMIC DNA]</scope>
    <source>
        <strain evidence="2 3">DSM 23019</strain>
    </source>
</reference>
<keyword evidence="1" id="KW-0472">Membrane</keyword>
<proteinExistence type="predicted"/>
<accession>A0ABR5SWD4</accession>